<dbReference type="GeneID" id="65099899"/>
<name>A0A291B0W5_9VIRU</name>
<evidence type="ECO:0000313" key="1">
    <source>
        <dbReference type="EMBL" id="ATE87136.1"/>
    </source>
</evidence>
<reference evidence="1" key="2">
    <citation type="journal article" date="2017" name="Sci. Rep.">
        <title>Characterization of a new member of Iridoviridae, Shrimp hemocyte iridescent virus (SHIV), found in white leg shrimp (Litopenaeus vannamei).</title>
        <authorList>
            <person name="Qiu L."/>
            <person name="Chen M.M."/>
            <person name="Wan X.Y."/>
            <person name="Li C."/>
            <person name="Zhang Q.L."/>
            <person name="Wang R.Y."/>
            <person name="Cheng D.Y."/>
            <person name="Dong X."/>
            <person name="Yang B."/>
            <person name="Wang X.H."/>
            <person name="Xiang J.H."/>
            <person name="Huang J."/>
        </authorList>
    </citation>
    <scope>NUCLEOTIDE SEQUENCE [LARGE SCALE GENOMIC DNA]</scope>
    <source>
        <strain evidence="1">20141215</strain>
    </source>
</reference>
<dbReference type="EMBL" id="MF599468">
    <property type="protein sequence ID" value="ATE87136.1"/>
    <property type="molecule type" value="Genomic_DNA"/>
</dbReference>
<evidence type="ECO:0000313" key="2">
    <source>
        <dbReference type="Proteomes" id="UP000297192"/>
    </source>
</evidence>
<proteinExistence type="predicted"/>
<protein>
    <submittedName>
        <fullName evidence="1">Uncharacterized protein</fullName>
    </submittedName>
</protein>
<dbReference type="KEGG" id="vg:65099899"/>
<dbReference type="Proteomes" id="UP000297192">
    <property type="component" value="Segment"/>
</dbReference>
<dbReference type="RefSeq" id="YP_010084879.1">
    <property type="nucleotide sequence ID" value="NC_055165.1"/>
</dbReference>
<organism evidence="1">
    <name type="scientific">Shrimp hemocyte iridescent virus</name>
    <dbReference type="NCBI Taxonomy" id="2039780"/>
    <lineage>
        <taxon>Viruses</taxon>
        <taxon>Varidnaviria</taxon>
        <taxon>Bamfordvirae</taxon>
        <taxon>Nucleocytoviricota</taxon>
        <taxon>Megaviricetes</taxon>
        <taxon>Pimascovirales</taxon>
        <taxon>Pimascovirales incertae sedis</taxon>
        <taxon>Iridoviridae</taxon>
        <taxon>Betairidovirinae</taxon>
        <taxon>Decapodiridovirus</taxon>
        <taxon>Decapodiridovirus litopenaeus1</taxon>
        <taxon>Decapod iridescent virus 1</taxon>
    </lineage>
</organism>
<keyword evidence="2" id="KW-1185">Reference proteome</keyword>
<gene>
    <name evidence="1" type="primary">127R</name>
</gene>
<sequence length="116" mass="13641">MDDIMNLMNKMILDVHSSFDKSQFGIFNDDEQHELELIWDNVVEGDVKKFINILSPAQKNKVGIWASNRTEYPVPVLLNALKGFIKYLESSSYKHHQIYPKQIFLKQEKKKKKSKQ</sequence>
<reference evidence="1" key="1">
    <citation type="journal article" date="2017" name="Arch. Virol.">
        <title>Complete genome sequence of shrimp hemocyte iridescent virus (SHIV) isolated from white leg shrimp, Litopenaeus vannamei.</title>
        <authorList>
            <person name="Qiu L."/>
            <person name="Chen M.M."/>
            <person name="Wang R.Y."/>
            <person name="Wan X.Y."/>
            <person name="Li C."/>
            <person name="Zhang Q.L."/>
            <person name="Dong X."/>
            <person name="Yang B."/>
            <person name="Xiang J.H."/>
            <person name="Huang J."/>
        </authorList>
    </citation>
    <scope>NUCLEOTIDE SEQUENCE [LARGE SCALE GENOMIC DNA]</scope>
    <source>
        <strain evidence="1">20141215</strain>
    </source>
</reference>
<accession>A0A291B0W5</accession>